<feature type="transmembrane region" description="Helical" evidence="4">
    <location>
        <begin position="14"/>
        <end position="37"/>
    </location>
</feature>
<evidence type="ECO:0000256" key="1">
    <source>
        <dbReference type="ARBA" id="ARBA00023015"/>
    </source>
</evidence>
<dbReference type="SMART" id="SM00342">
    <property type="entry name" value="HTH_ARAC"/>
    <property type="match status" value="1"/>
</dbReference>
<evidence type="ECO:0000256" key="4">
    <source>
        <dbReference type="SAM" id="Phobius"/>
    </source>
</evidence>
<keyword evidence="4" id="KW-1133">Transmembrane helix</keyword>
<feature type="transmembrane region" description="Helical" evidence="4">
    <location>
        <begin position="43"/>
        <end position="62"/>
    </location>
</feature>
<evidence type="ECO:0000259" key="5">
    <source>
        <dbReference type="PROSITE" id="PS01124"/>
    </source>
</evidence>
<keyword evidence="7" id="KW-1185">Reference proteome</keyword>
<dbReference type="PANTHER" id="PTHR43280">
    <property type="entry name" value="ARAC-FAMILY TRANSCRIPTIONAL REGULATOR"/>
    <property type="match status" value="1"/>
</dbReference>
<protein>
    <submittedName>
        <fullName evidence="6">Helix-turn-helix domain-containing protein</fullName>
    </submittedName>
</protein>
<keyword evidence="3" id="KW-0804">Transcription</keyword>
<dbReference type="EMBL" id="JAABLM010000017">
    <property type="protein sequence ID" value="NBL65908.1"/>
    <property type="molecule type" value="Genomic_DNA"/>
</dbReference>
<dbReference type="RefSeq" id="WP_166537730.1">
    <property type="nucleotide sequence ID" value="NZ_JAABLM010000017.1"/>
</dbReference>
<evidence type="ECO:0000313" key="6">
    <source>
        <dbReference type="EMBL" id="NBL65908.1"/>
    </source>
</evidence>
<dbReference type="InterPro" id="IPR018060">
    <property type="entry name" value="HTH_AraC"/>
</dbReference>
<dbReference type="Proteomes" id="UP000798602">
    <property type="component" value="Unassembled WGS sequence"/>
</dbReference>
<dbReference type="Pfam" id="PF12833">
    <property type="entry name" value="HTH_18"/>
    <property type="match status" value="1"/>
</dbReference>
<dbReference type="InterPro" id="IPR009057">
    <property type="entry name" value="Homeodomain-like_sf"/>
</dbReference>
<feature type="transmembrane region" description="Helical" evidence="4">
    <location>
        <begin position="122"/>
        <end position="142"/>
    </location>
</feature>
<dbReference type="SUPFAM" id="SSF46689">
    <property type="entry name" value="Homeodomain-like"/>
    <property type="match status" value="1"/>
</dbReference>
<feature type="transmembrane region" description="Helical" evidence="4">
    <location>
        <begin position="98"/>
        <end position="115"/>
    </location>
</feature>
<dbReference type="PROSITE" id="PS01124">
    <property type="entry name" value="HTH_ARAC_FAMILY_2"/>
    <property type="match status" value="1"/>
</dbReference>
<dbReference type="Gene3D" id="1.10.10.60">
    <property type="entry name" value="Homeodomain-like"/>
    <property type="match status" value="2"/>
</dbReference>
<feature type="transmembrane region" description="Helical" evidence="4">
    <location>
        <begin position="74"/>
        <end position="92"/>
    </location>
</feature>
<keyword evidence="2" id="KW-0238">DNA-binding</keyword>
<keyword evidence="4" id="KW-0472">Membrane</keyword>
<keyword evidence="1" id="KW-0805">Transcription regulation</keyword>
<keyword evidence="4" id="KW-0812">Transmembrane</keyword>
<sequence length="330" mass="38720">MNFNKHLYDKQRQFGLYLVWSVLAVIIYFLALSLYLPTIGYKLLVPIELLVFTFIVISYTSYIISKTSFEFKTIYRIITISITIIVFIFSLFISHASIIIYFYYIPIVMLVLMLTNLKRATITALTLLFLCYLTPTISKMLGIGKPIIYSETDIFLNKIQDYSILGFVTYFSFLILYFSNQFNKIQTQIDLIGEDQIAKDTEFIEKLNLKTDLSKEKVEELSRNITDYFSQKKPFKNPEFNLSIMAKDLNTNTNYLSRVLADAFGKSFRDLVNEYRVNYVVEKFNESAHKKFTIEHLYIEAGFEQQSTFNRVFKKHTGFTPSQYIDMLEK</sequence>
<proteinExistence type="predicted"/>
<evidence type="ECO:0000256" key="2">
    <source>
        <dbReference type="ARBA" id="ARBA00023125"/>
    </source>
</evidence>
<name>A0ABW9ZGK0_9FLAO</name>
<dbReference type="PANTHER" id="PTHR43280:SF29">
    <property type="entry name" value="ARAC-FAMILY TRANSCRIPTIONAL REGULATOR"/>
    <property type="match status" value="1"/>
</dbReference>
<accession>A0ABW9ZGK0</accession>
<comment type="caution">
    <text evidence="6">The sequence shown here is derived from an EMBL/GenBank/DDBJ whole genome shotgun (WGS) entry which is preliminary data.</text>
</comment>
<evidence type="ECO:0000256" key="3">
    <source>
        <dbReference type="ARBA" id="ARBA00023163"/>
    </source>
</evidence>
<organism evidence="6 7">
    <name type="scientific">Flavobacterium ichthyis</name>
    <dbReference type="NCBI Taxonomy" id="2698827"/>
    <lineage>
        <taxon>Bacteria</taxon>
        <taxon>Pseudomonadati</taxon>
        <taxon>Bacteroidota</taxon>
        <taxon>Flavobacteriia</taxon>
        <taxon>Flavobacteriales</taxon>
        <taxon>Flavobacteriaceae</taxon>
        <taxon>Flavobacterium</taxon>
    </lineage>
</organism>
<gene>
    <name evidence="6" type="ORF">GV828_11925</name>
</gene>
<evidence type="ECO:0000313" key="7">
    <source>
        <dbReference type="Proteomes" id="UP000798602"/>
    </source>
</evidence>
<feature type="transmembrane region" description="Helical" evidence="4">
    <location>
        <begin position="162"/>
        <end position="179"/>
    </location>
</feature>
<feature type="domain" description="HTH araC/xylS-type" evidence="5">
    <location>
        <begin position="219"/>
        <end position="327"/>
    </location>
</feature>
<reference evidence="7" key="1">
    <citation type="submission" date="2020-01" db="EMBL/GenBank/DDBJ databases">
        <title>Sphingomonas sp. strain CSW-10.</title>
        <authorList>
            <person name="Chen W.-M."/>
        </authorList>
    </citation>
    <scope>NUCLEOTIDE SEQUENCE [LARGE SCALE GENOMIC DNA]</scope>
    <source>
        <strain evidence="7">NST-5</strain>
    </source>
</reference>